<proteinExistence type="predicted"/>
<sequence length="42" mass="5062">MKSLADRLVEHNYTVKLSSMDDFKPKDLKKSRGFICYFIYSW</sequence>
<reference evidence="1 2" key="1">
    <citation type="submission" date="2018-06" db="EMBL/GenBank/DDBJ databases">
        <authorList>
            <consortium name="Pathogen Informatics"/>
            <person name="Doyle S."/>
        </authorList>
    </citation>
    <scope>NUCLEOTIDE SEQUENCE [LARGE SCALE GENOMIC DNA]</scope>
    <source>
        <strain evidence="1 2">NCTC12195</strain>
    </source>
</reference>
<evidence type="ECO:0000313" key="2">
    <source>
        <dbReference type="Proteomes" id="UP000255277"/>
    </source>
</evidence>
<protein>
    <submittedName>
        <fullName evidence="1">Sulfite reductase flavoprotein subunit</fullName>
    </submittedName>
</protein>
<dbReference type="AlphaFoldDB" id="A0A380FD04"/>
<dbReference type="Proteomes" id="UP000255277">
    <property type="component" value="Unassembled WGS sequence"/>
</dbReference>
<name>A0A380FD04_STAGA</name>
<organism evidence="1 2">
    <name type="scientific">Staphylococcus gallinarum</name>
    <dbReference type="NCBI Taxonomy" id="1293"/>
    <lineage>
        <taxon>Bacteria</taxon>
        <taxon>Bacillati</taxon>
        <taxon>Bacillota</taxon>
        <taxon>Bacilli</taxon>
        <taxon>Bacillales</taxon>
        <taxon>Staphylococcaceae</taxon>
        <taxon>Staphylococcus</taxon>
    </lineage>
</organism>
<dbReference type="EMBL" id="UHDK01000001">
    <property type="protein sequence ID" value="SUM31216.1"/>
    <property type="molecule type" value="Genomic_DNA"/>
</dbReference>
<evidence type="ECO:0000313" key="1">
    <source>
        <dbReference type="EMBL" id="SUM31216.1"/>
    </source>
</evidence>
<gene>
    <name evidence="1" type="ORF">NCTC12195_00623</name>
</gene>
<accession>A0A380FD04</accession>